<dbReference type="AlphaFoldDB" id="A0A8S1J9V0"/>
<dbReference type="PANTHER" id="PTHR33428">
    <property type="entry name" value="CHLOROPHYLLASE-2, CHLOROPLASTIC"/>
    <property type="match status" value="1"/>
</dbReference>
<dbReference type="SUPFAM" id="SSF53474">
    <property type="entry name" value="alpha/beta-Hydrolases"/>
    <property type="match status" value="1"/>
</dbReference>
<keyword evidence="4" id="KW-1185">Reference proteome</keyword>
<name>A0A8S1J9V0_9CHLO</name>
<dbReference type="InterPro" id="IPR029058">
    <property type="entry name" value="AB_hydrolase_fold"/>
</dbReference>
<evidence type="ECO:0000256" key="1">
    <source>
        <dbReference type="SAM" id="Phobius"/>
    </source>
</evidence>
<dbReference type="PANTHER" id="PTHR33428:SF14">
    <property type="entry name" value="CARBOXYLESTERASE TYPE B DOMAIN-CONTAINING PROTEIN"/>
    <property type="match status" value="1"/>
</dbReference>
<dbReference type="OrthoDB" id="571599at2759"/>
<proteinExistence type="predicted"/>
<gene>
    <name evidence="3" type="ORF">OSTQU699_LOCUS9529</name>
</gene>
<dbReference type="Proteomes" id="UP000708148">
    <property type="component" value="Unassembled WGS sequence"/>
</dbReference>
<keyword evidence="1" id="KW-0812">Transmembrane</keyword>
<reference evidence="3" key="1">
    <citation type="submission" date="2020-12" db="EMBL/GenBank/DDBJ databases">
        <authorList>
            <person name="Iha C."/>
        </authorList>
    </citation>
    <scope>NUCLEOTIDE SEQUENCE</scope>
</reference>
<evidence type="ECO:0000313" key="4">
    <source>
        <dbReference type="Proteomes" id="UP000708148"/>
    </source>
</evidence>
<feature type="domain" description="PET hydrolase/cutinase-like" evidence="2">
    <location>
        <begin position="294"/>
        <end position="482"/>
    </location>
</feature>
<dbReference type="Pfam" id="PF12740">
    <property type="entry name" value="PETase"/>
    <property type="match status" value="1"/>
</dbReference>
<dbReference type="Gene3D" id="3.40.50.1820">
    <property type="entry name" value="alpha/beta hydrolase"/>
    <property type="match status" value="1"/>
</dbReference>
<dbReference type="EMBL" id="CAJHUC010002674">
    <property type="protein sequence ID" value="CAD7704172.1"/>
    <property type="molecule type" value="Genomic_DNA"/>
</dbReference>
<evidence type="ECO:0000313" key="3">
    <source>
        <dbReference type="EMBL" id="CAD7704172.1"/>
    </source>
</evidence>
<organism evidence="3 4">
    <name type="scientific">Ostreobium quekettii</name>
    <dbReference type="NCBI Taxonomy" id="121088"/>
    <lineage>
        <taxon>Eukaryota</taxon>
        <taxon>Viridiplantae</taxon>
        <taxon>Chlorophyta</taxon>
        <taxon>core chlorophytes</taxon>
        <taxon>Ulvophyceae</taxon>
        <taxon>TCBD clade</taxon>
        <taxon>Bryopsidales</taxon>
        <taxon>Ostreobineae</taxon>
        <taxon>Ostreobiaceae</taxon>
        <taxon>Ostreobium</taxon>
    </lineage>
</organism>
<dbReference type="InterPro" id="IPR041127">
    <property type="entry name" value="PET_hydrolase/cutinase-like"/>
</dbReference>
<feature type="transmembrane region" description="Helical" evidence="1">
    <location>
        <begin position="21"/>
        <end position="41"/>
    </location>
</feature>
<sequence>MGRTGMRPRPGPPRAETQRHGLSRPWMLAIVTGFVAIAYAYQGFFLPGDDDAADGAISEDFDFDGVAPADPNISFAKSNEHLRALIDDRPYGHVLNVILGEKCGHYFRKFLKPICYNWRAALTSFGVSGPRCCEAVRSFIDEGKCLCIPRVVSDVRSSGLSWALQIARICEVQIPLFWDVRKTLELDVCKPIVENSPRGQLNADFLAMRDGGGAPTGSIDPSNIPSFDEVFQPPKPGPFQTALAHVVVKRPMPSILKNTKSSATHFGADVFYPVDPGDAGTSAKKVRGQRVVAAGGPFPLVAFSPGYSGVPGNFKRTLSHLASQGVVVISQYSTSHLRVDINRKKMEAWTKDMVYMLKYLIEQGNHTESFLSNGVDARRTGIAGHSFGAGMAIAAAALARNEYGLNVTALMPISAACLIMGNSCEMPSTAAPKLHGINALFLVGTMDEITPPKASEWFHSQMPNDTSSKVVYLQGATHCMFEAEPKMWPNMNSGCGRGTMSPQESVRRMQIEMAKFFGQHLQTSS</sequence>
<keyword evidence="1" id="KW-0472">Membrane</keyword>
<comment type="caution">
    <text evidence="3">The sequence shown here is derived from an EMBL/GenBank/DDBJ whole genome shotgun (WGS) entry which is preliminary data.</text>
</comment>
<protein>
    <recommendedName>
        <fullName evidence="2">PET hydrolase/cutinase-like domain-containing protein</fullName>
    </recommendedName>
</protein>
<accession>A0A8S1J9V0</accession>
<evidence type="ECO:0000259" key="2">
    <source>
        <dbReference type="Pfam" id="PF12740"/>
    </source>
</evidence>
<keyword evidence="1" id="KW-1133">Transmembrane helix</keyword>